<evidence type="ECO:0000259" key="3">
    <source>
        <dbReference type="Pfam" id="PF00326"/>
    </source>
</evidence>
<evidence type="ECO:0000256" key="1">
    <source>
        <dbReference type="ARBA" id="ARBA00008645"/>
    </source>
</evidence>
<dbReference type="GO" id="GO:0008236">
    <property type="term" value="F:serine-type peptidase activity"/>
    <property type="evidence" value="ECO:0007669"/>
    <property type="project" value="InterPro"/>
</dbReference>
<dbReference type="RefSeq" id="WP_192752292.1">
    <property type="nucleotide sequence ID" value="NZ_BAABJL010000097.1"/>
</dbReference>
<evidence type="ECO:0000313" key="5">
    <source>
        <dbReference type="Proteomes" id="UP000638648"/>
    </source>
</evidence>
<dbReference type="PANTHER" id="PTHR22946">
    <property type="entry name" value="DIENELACTONE HYDROLASE DOMAIN-CONTAINING PROTEIN-RELATED"/>
    <property type="match status" value="1"/>
</dbReference>
<feature type="domain" description="Peptidase S9 prolyl oligopeptidase catalytic" evidence="3">
    <location>
        <begin position="72"/>
        <end position="266"/>
    </location>
</feature>
<evidence type="ECO:0000256" key="2">
    <source>
        <dbReference type="ARBA" id="ARBA00022801"/>
    </source>
</evidence>
<protein>
    <submittedName>
        <fullName evidence="4">Dienelactone hydrolase</fullName>
    </submittedName>
</protein>
<dbReference type="InterPro" id="IPR029058">
    <property type="entry name" value="AB_hydrolase_fold"/>
</dbReference>
<comment type="similarity">
    <text evidence="1">Belongs to the AB hydrolase superfamily.</text>
</comment>
<dbReference type="Gene3D" id="3.40.50.1820">
    <property type="entry name" value="alpha/beta hydrolase"/>
    <property type="match status" value="1"/>
</dbReference>
<dbReference type="SUPFAM" id="SSF53474">
    <property type="entry name" value="alpha/beta-Hydrolases"/>
    <property type="match status" value="1"/>
</dbReference>
<dbReference type="EMBL" id="JADBEM010000001">
    <property type="protein sequence ID" value="MBE1608526.1"/>
    <property type="molecule type" value="Genomic_DNA"/>
</dbReference>
<dbReference type="GO" id="GO:0006508">
    <property type="term" value="P:proteolysis"/>
    <property type="evidence" value="ECO:0007669"/>
    <property type="project" value="InterPro"/>
</dbReference>
<dbReference type="Pfam" id="PF00326">
    <property type="entry name" value="Peptidase_S9"/>
    <property type="match status" value="1"/>
</dbReference>
<sequence length="285" mass="30365">MSTSRTDASANAGQRRVYDLSGWSVAGPVESIPLLVYERQDLPGPKPVVIYYHGVSQEKETYVDTHPVARRLADAGCLVVLPDAPGHGQRPTGRMLRERLRQSLAREFCADIEQAADEAPALLSWLAGHPGVDASRVAVAGLSMGGYTAAVVASRLGNQLRAAGCVAGCADLAHCMAATDSIGPGKYGPLDRALDPETTKRIDRIDPLGCPEHFAPLPLLLVHGDRDTCNPCVTTQRFAAALRPTYASEPDALRGRLIAGAPHWPPTAAVIDELLGWLRTHLSTG</sequence>
<dbReference type="AlphaFoldDB" id="A0A927MX38"/>
<dbReference type="InterPro" id="IPR001375">
    <property type="entry name" value="Peptidase_S9_cat"/>
</dbReference>
<dbReference type="PANTHER" id="PTHR22946:SF9">
    <property type="entry name" value="POLYKETIDE TRANSFERASE AF380"/>
    <property type="match status" value="1"/>
</dbReference>
<proteinExistence type="inferred from homology"/>
<dbReference type="GO" id="GO:0052689">
    <property type="term" value="F:carboxylic ester hydrolase activity"/>
    <property type="evidence" value="ECO:0007669"/>
    <property type="project" value="UniProtKB-ARBA"/>
</dbReference>
<name>A0A927MX38_9ACTN</name>
<organism evidence="4 5">
    <name type="scientific">Actinopolymorpha pittospori</name>
    <dbReference type="NCBI Taxonomy" id="648752"/>
    <lineage>
        <taxon>Bacteria</taxon>
        <taxon>Bacillati</taxon>
        <taxon>Actinomycetota</taxon>
        <taxon>Actinomycetes</taxon>
        <taxon>Propionibacteriales</taxon>
        <taxon>Actinopolymorphaceae</taxon>
        <taxon>Actinopolymorpha</taxon>
    </lineage>
</organism>
<keyword evidence="5" id="KW-1185">Reference proteome</keyword>
<evidence type="ECO:0000313" key="4">
    <source>
        <dbReference type="EMBL" id="MBE1608526.1"/>
    </source>
</evidence>
<reference evidence="4" key="1">
    <citation type="submission" date="2020-10" db="EMBL/GenBank/DDBJ databases">
        <title>Sequencing the genomes of 1000 actinobacteria strains.</title>
        <authorList>
            <person name="Klenk H.-P."/>
        </authorList>
    </citation>
    <scope>NUCLEOTIDE SEQUENCE</scope>
    <source>
        <strain evidence="4">DSM 45354</strain>
    </source>
</reference>
<dbReference type="InterPro" id="IPR050261">
    <property type="entry name" value="FrsA_esterase"/>
</dbReference>
<accession>A0A927MX38</accession>
<dbReference type="Proteomes" id="UP000638648">
    <property type="component" value="Unassembled WGS sequence"/>
</dbReference>
<comment type="caution">
    <text evidence="4">The sequence shown here is derived from an EMBL/GenBank/DDBJ whole genome shotgun (WGS) entry which is preliminary data.</text>
</comment>
<gene>
    <name evidence="4" type="ORF">HEB94_005374</name>
</gene>
<keyword evidence="2 4" id="KW-0378">Hydrolase</keyword>